<proteinExistence type="inferred from homology"/>
<evidence type="ECO:0000256" key="17">
    <source>
        <dbReference type="SAM" id="Phobius"/>
    </source>
</evidence>
<keyword evidence="10 16" id="KW-0460">Magnesium</keyword>
<evidence type="ECO:0000256" key="6">
    <source>
        <dbReference type="ARBA" id="ARBA00013106"/>
    </source>
</evidence>
<comment type="similarity">
    <text evidence="5">Belongs to the inositol monophosphatase superfamily.</text>
</comment>
<feature type="binding site" evidence="16">
    <location>
        <position position="154"/>
    </location>
    <ligand>
        <name>Mg(2+)</name>
        <dbReference type="ChEBI" id="CHEBI:18420"/>
        <label>1</label>
        <note>catalytic</note>
    </ligand>
</feature>
<keyword evidence="7 17" id="KW-0812">Transmembrane</keyword>
<dbReference type="EC" id="3.1.3.25" evidence="6"/>
<dbReference type="PhylomeDB" id="T1JL84"/>
<feature type="binding site" evidence="16">
    <location>
        <position position="157"/>
    </location>
    <ligand>
        <name>Mg(2+)</name>
        <dbReference type="ChEBI" id="CHEBI:18420"/>
        <label>1</label>
        <note>catalytic</note>
    </ligand>
</feature>
<evidence type="ECO:0000256" key="1">
    <source>
        <dbReference type="ARBA" id="ARBA00001033"/>
    </source>
</evidence>
<dbReference type="PANTHER" id="PTHR43028">
    <property type="entry name" value="3'(2'),5'-BISPHOSPHATE NUCLEOTIDASE 1"/>
    <property type="match status" value="1"/>
</dbReference>
<evidence type="ECO:0000256" key="7">
    <source>
        <dbReference type="ARBA" id="ARBA00022692"/>
    </source>
</evidence>
<keyword evidence="12 17" id="KW-0472">Membrane</keyword>
<evidence type="ECO:0000256" key="10">
    <source>
        <dbReference type="ARBA" id="ARBA00022842"/>
    </source>
</evidence>
<dbReference type="FunFam" id="3.30.540.10:FF:000012">
    <property type="entry name" value="Blast:Putative inositol monophosphatase 3"/>
    <property type="match status" value="1"/>
</dbReference>
<evidence type="ECO:0000256" key="4">
    <source>
        <dbReference type="ARBA" id="ARBA00005152"/>
    </source>
</evidence>
<dbReference type="Gene3D" id="3.30.540.10">
    <property type="entry name" value="Fructose-1,6-Bisphosphatase, subunit A, domain 1"/>
    <property type="match status" value="1"/>
</dbReference>
<keyword evidence="8 16" id="KW-0479">Metal-binding</keyword>
<keyword evidence="19" id="KW-1185">Reference proteome</keyword>
<dbReference type="InterPro" id="IPR000760">
    <property type="entry name" value="Inositol_monophosphatase-like"/>
</dbReference>
<dbReference type="PANTHER" id="PTHR43028:SF4">
    <property type="entry name" value="INOSITOL MONOPHOSPHATASE 3"/>
    <property type="match status" value="1"/>
</dbReference>
<evidence type="ECO:0000256" key="2">
    <source>
        <dbReference type="ARBA" id="ARBA00001946"/>
    </source>
</evidence>
<feature type="transmembrane region" description="Helical" evidence="17">
    <location>
        <begin position="12"/>
        <end position="28"/>
    </location>
</feature>
<dbReference type="HOGENOM" id="CLU_034742_0_1_1"/>
<name>T1JL84_STRMM</name>
<feature type="binding site" evidence="16">
    <location>
        <position position="112"/>
    </location>
    <ligand>
        <name>Mg(2+)</name>
        <dbReference type="ChEBI" id="CHEBI:18420"/>
        <label>1</label>
        <note>catalytic</note>
    </ligand>
</feature>
<dbReference type="GO" id="GO:0052834">
    <property type="term" value="F:inositol monophosphate phosphatase activity"/>
    <property type="evidence" value="ECO:0007669"/>
    <property type="project" value="UniProtKB-EC"/>
</dbReference>
<dbReference type="Gene3D" id="3.40.190.80">
    <property type="match status" value="1"/>
</dbReference>
<evidence type="ECO:0000256" key="9">
    <source>
        <dbReference type="ARBA" id="ARBA00022801"/>
    </source>
</evidence>
<dbReference type="GO" id="GO:0008254">
    <property type="term" value="F:3'-nucleotidase activity"/>
    <property type="evidence" value="ECO:0007669"/>
    <property type="project" value="TreeGrafter"/>
</dbReference>
<keyword evidence="9" id="KW-0378">Hydrolase</keyword>
<evidence type="ECO:0000256" key="5">
    <source>
        <dbReference type="ARBA" id="ARBA00009759"/>
    </source>
</evidence>
<feature type="binding site" evidence="16">
    <location>
        <position position="156"/>
    </location>
    <ligand>
        <name>Mg(2+)</name>
        <dbReference type="ChEBI" id="CHEBI:18420"/>
        <label>1</label>
        <note>catalytic</note>
    </ligand>
</feature>
<dbReference type="GO" id="GO:0046854">
    <property type="term" value="P:phosphatidylinositol phosphate biosynthetic process"/>
    <property type="evidence" value="ECO:0007669"/>
    <property type="project" value="InterPro"/>
</dbReference>
<dbReference type="PROSITE" id="PS00630">
    <property type="entry name" value="IMP_2"/>
    <property type="match status" value="1"/>
</dbReference>
<comment type="catalytic activity">
    <reaction evidence="1">
        <text>a myo-inositol phosphate + H2O = myo-inositol + phosphate</text>
        <dbReference type="Rhea" id="RHEA:24056"/>
        <dbReference type="ChEBI" id="CHEBI:15377"/>
        <dbReference type="ChEBI" id="CHEBI:17268"/>
        <dbReference type="ChEBI" id="CHEBI:43474"/>
        <dbReference type="ChEBI" id="CHEBI:84139"/>
        <dbReference type="EC" id="3.1.3.25"/>
    </reaction>
</comment>
<evidence type="ECO:0000256" key="8">
    <source>
        <dbReference type="ARBA" id="ARBA00022723"/>
    </source>
</evidence>
<evidence type="ECO:0000256" key="16">
    <source>
        <dbReference type="PIRSR" id="PIRSR600760-2"/>
    </source>
</evidence>
<dbReference type="Pfam" id="PF00459">
    <property type="entry name" value="Inositol_P"/>
    <property type="match status" value="1"/>
</dbReference>
<accession>T1JL84</accession>
<comment type="subcellular location">
    <subcellularLocation>
        <location evidence="3">Membrane</location>
        <topology evidence="3">Single-pass membrane protein</topology>
    </subcellularLocation>
</comment>
<dbReference type="EnsemblMetazoa" id="SMAR014614-RA">
    <property type="protein sequence ID" value="SMAR014614-PA"/>
    <property type="gene ID" value="SMAR014614"/>
</dbReference>
<dbReference type="InterPro" id="IPR020550">
    <property type="entry name" value="Inositol_monophosphatase_CS"/>
</dbReference>
<reference evidence="19" key="1">
    <citation type="submission" date="2011-05" db="EMBL/GenBank/DDBJ databases">
        <authorList>
            <person name="Richards S.R."/>
            <person name="Qu J."/>
            <person name="Jiang H."/>
            <person name="Jhangiani S.N."/>
            <person name="Agravi P."/>
            <person name="Goodspeed R."/>
            <person name="Gross S."/>
            <person name="Mandapat C."/>
            <person name="Jackson L."/>
            <person name="Mathew T."/>
            <person name="Pu L."/>
            <person name="Thornton R."/>
            <person name="Saada N."/>
            <person name="Wilczek-Boney K.B."/>
            <person name="Lee S."/>
            <person name="Kovar C."/>
            <person name="Wu Y."/>
            <person name="Scherer S.E."/>
            <person name="Worley K.C."/>
            <person name="Muzny D.M."/>
            <person name="Gibbs R."/>
        </authorList>
    </citation>
    <scope>NUCLEOTIDE SEQUENCE</scope>
    <source>
        <strain evidence="19">Brora</strain>
    </source>
</reference>
<sequence>MSVTTIKLTPTGLAVLIGSAFIIIIFYWRGIVKNREIETISLKNLLVLAIKLSQDGGRQVARVQKSAHLNVRMKGKTREGVDDPKTDADLLSHRVIEKGFREVHSGLTIISEEHDEKNVVGGDVSEESFLDYPVELADVEDDFVPLRDVTVWVDPLDATQEFTEDLLQYVTTMICVAVKGRPVIGVIHKPFSQETVWGWVSVAKSSSLFLADRKERKPKIIISRSHAGMVRDVITAFGNDTDIITAGGAGYKTLEVINGNVDAYVHITEIKKWDLCAANALLSCLGGKMTTLNGRNIDYGSQTNLVNQGGLLGATRDHYKYLQMLQAFESVSK</sequence>
<evidence type="ECO:0000256" key="12">
    <source>
        <dbReference type="ARBA" id="ARBA00023136"/>
    </source>
</evidence>
<dbReference type="OMA" id="DELHKQP"/>
<dbReference type="STRING" id="126957.T1JL84"/>
<dbReference type="GO" id="GO:0016020">
    <property type="term" value="C:membrane"/>
    <property type="evidence" value="ECO:0007669"/>
    <property type="project" value="UniProtKB-SubCell"/>
</dbReference>
<comment type="pathway">
    <text evidence="4">Polyol metabolism; myo-inositol biosynthesis; myo-inositol from D-glucose 6-phosphate: step 2/2.</text>
</comment>
<feature type="binding site" evidence="16">
    <location>
        <position position="274"/>
    </location>
    <ligand>
        <name>Mg(2+)</name>
        <dbReference type="ChEBI" id="CHEBI:18420"/>
        <label>1</label>
        <note>catalytic</note>
    </ligand>
</feature>
<dbReference type="GO" id="GO:0046872">
    <property type="term" value="F:metal ion binding"/>
    <property type="evidence" value="ECO:0007669"/>
    <property type="project" value="UniProtKB-KW"/>
</dbReference>
<dbReference type="InterPro" id="IPR050725">
    <property type="entry name" value="CysQ/Inositol_MonoPase"/>
</dbReference>
<organism evidence="18 19">
    <name type="scientific">Strigamia maritima</name>
    <name type="common">European centipede</name>
    <name type="synonym">Geophilus maritimus</name>
    <dbReference type="NCBI Taxonomy" id="126957"/>
    <lineage>
        <taxon>Eukaryota</taxon>
        <taxon>Metazoa</taxon>
        <taxon>Ecdysozoa</taxon>
        <taxon>Arthropoda</taxon>
        <taxon>Myriapoda</taxon>
        <taxon>Chilopoda</taxon>
        <taxon>Pleurostigmophora</taxon>
        <taxon>Geophilomorpha</taxon>
        <taxon>Linotaeniidae</taxon>
        <taxon>Strigamia</taxon>
    </lineage>
</organism>
<dbReference type="FunFam" id="3.40.190.80:FF:000007">
    <property type="entry name" value="Blast:Putative inositol monophosphatase 3"/>
    <property type="match status" value="1"/>
</dbReference>
<evidence type="ECO:0000256" key="15">
    <source>
        <dbReference type="ARBA" id="ARBA00074068"/>
    </source>
</evidence>
<reference evidence="18" key="2">
    <citation type="submission" date="2015-02" db="UniProtKB">
        <authorList>
            <consortium name="EnsemblMetazoa"/>
        </authorList>
    </citation>
    <scope>IDENTIFICATION</scope>
</reference>
<evidence type="ECO:0000256" key="13">
    <source>
        <dbReference type="ARBA" id="ARBA00042119"/>
    </source>
</evidence>
<keyword evidence="11 17" id="KW-1133">Transmembrane helix</keyword>
<dbReference type="GO" id="GO:0005794">
    <property type="term" value="C:Golgi apparatus"/>
    <property type="evidence" value="ECO:0007669"/>
    <property type="project" value="UniProtKB-ARBA"/>
</dbReference>
<dbReference type="SUPFAM" id="SSF56655">
    <property type="entry name" value="Carbohydrate phosphatase"/>
    <property type="match status" value="1"/>
</dbReference>
<protein>
    <recommendedName>
        <fullName evidence="15">Putative inositol monophosphatase 3</fullName>
        <ecNumber evidence="6">3.1.3.25</ecNumber>
    </recommendedName>
    <alternativeName>
        <fullName evidence="14">Inositol-1(or 4)-monophosphatase 3</fullName>
    </alternativeName>
    <alternativeName>
        <fullName evidence="13">Myo-inositol monophosphatase A3</fullName>
    </alternativeName>
</protein>
<evidence type="ECO:0000256" key="3">
    <source>
        <dbReference type="ARBA" id="ARBA00004167"/>
    </source>
</evidence>
<evidence type="ECO:0000313" key="18">
    <source>
        <dbReference type="EnsemblMetazoa" id="SMAR014614-PA"/>
    </source>
</evidence>
<evidence type="ECO:0000256" key="14">
    <source>
        <dbReference type="ARBA" id="ARBA00042949"/>
    </source>
</evidence>
<evidence type="ECO:0000313" key="19">
    <source>
        <dbReference type="Proteomes" id="UP000014500"/>
    </source>
</evidence>
<dbReference type="Proteomes" id="UP000014500">
    <property type="component" value="Unassembled WGS sequence"/>
</dbReference>
<evidence type="ECO:0000256" key="11">
    <source>
        <dbReference type="ARBA" id="ARBA00022989"/>
    </source>
</evidence>
<dbReference type="EMBL" id="JH432162">
    <property type="status" value="NOT_ANNOTATED_CDS"/>
    <property type="molecule type" value="Genomic_DNA"/>
</dbReference>
<dbReference type="AlphaFoldDB" id="T1JL84"/>
<dbReference type="eggNOG" id="KOG3853">
    <property type="taxonomic scope" value="Eukaryota"/>
</dbReference>
<comment type="cofactor">
    <cofactor evidence="2 16">
        <name>Mg(2+)</name>
        <dbReference type="ChEBI" id="CHEBI:18420"/>
    </cofactor>
</comment>